<protein>
    <submittedName>
        <fullName evidence="1">Uncharacterized protein</fullName>
    </submittedName>
</protein>
<evidence type="ECO:0000313" key="1">
    <source>
        <dbReference type="EMBL" id="CDW48976.1"/>
    </source>
</evidence>
<dbReference type="AlphaFoldDB" id="A0A0K2VGA5"/>
<reference evidence="1" key="1">
    <citation type="submission" date="2014-05" db="EMBL/GenBank/DDBJ databases">
        <authorList>
            <person name="Chronopoulou M."/>
        </authorList>
    </citation>
    <scope>NUCLEOTIDE SEQUENCE</scope>
    <source>
        <tissue evidence="1">Whole organism</tissue>
    </source>
</reference>
<sequence>MEKKVKGIPFIIHSLLFLMTIFSKNTVLGPHIVVFRIVTLQPGKYVSLQDLIEASAPIFSLGLKKKGSIFFPTEGTTPKNFFDRIFYPEGALDFFR</sequence>
<accession>A0A0K2VGA5</accession>
<proteinExistence type="predicted"/>
<organism evidence="1">
    <name type="scientific">Lepeophtheirus salmonis</name>
    <name type="common">Salmon louse</name>
    <name type="synonym">Caligus salmonis</name>
    <dbReference type="NCBI Taxonomy" id="72036"/>
    <lineage>
        <taxon>Eukaryota</taxon>
        <taxon>Metazoa</taxon>
        <taxon>Ecdysozoa</taxon>
        <taxon>Arthropoda</taxon>
        <taxon>Crustacea</taxon>
        <taxon>Multicrustacea</taxon>
        <taxon>Hexanauplia</taxon>
        <taxon>Copepoda</taxon>
        <taxon>Siphonostomatoida</taxon>
        <taxon>Caligidae</taxon>
        <taxon>Lepeophtheirus</taxon>
    </lineage>
</organism>
<dbReference type="EMBL" id="HACA01031615">
    <property type="protein sequence ID" value="CDW48976.1"/>
    <property type="molecule type" value="Transcribed_RNA"/>
</dbReference>
<name>A0A0K2VGA5_LEPSM</name>